<sequence>MGKPIMRWSCLIHSFRMCEADSMMLPRTRQTGFHRVLTLLAFVPACVWFSAPAQAGCAHPAGASRNGMSDYRLDSLRIFEIGGLFSRTETRPIETPWSAPADRPCSGPNCKRNSTPSQAPSPIPFLLRIDGCLSASRLDRAPQCASALLPVEPVLSRIHAANSLERPPRPSAS</sequence>
<gene>
    <name evidence="2" type="ORF">BSF38_05537</name>
</gene>
<evidence type="ECO:0000256" key="1">
    <source>
        <dbReference type="SAM" id="MobiDB-lite"/>
    </source>
</evidence>
<organism evidence="2 3">
    <name type="scientific">Paludisphaera borealis</name>
    <dbReference type="NCBI Taxonomy" id="1387353"/>
    <lineage>
        <taxon>Bacteria</taxon>
        <taxon>Pseudomonadati</taxon>
        <taxon>Planctomycetota</taxon>
        <taxon>Planctomycetia</taxon>
        <taxon>Isosphaerales</taxon>
        <taxon>Isosphaeraceae</taxon>
        <taxon>Paludisphaera</taxon>
    </lineage>
</organism>
<evidence type="ECO:0000313" key="3">
    <source>
        <dbReference type="Proteomes" id="UP000186309"/>
    </source>
</evidence>
<dbReference type="AlphaFoldDB" id="A0A1U7CYJ6"/>
<keyword evidence="3" id="KW-1185">Reference proteome</keyword>
<dbReference type="EMBL" id="CP019082">
    <property type="protein sequence ID" value="APW63949.1"/>
    <property type="molecule type" value="Genomic_DNA"/>
</dbReference>
<dbReference type="Proteomes" id="UP000186309">
    <property type="component" value="Chromosome"/>
</dbReference>
<name>A0A1U7CYJ6_9BACT</name>
<protein>
    <submittedName>
        <fullName evidence="2">Uncharacterized protein</fullName>
    </submittedName>
</protein>
<accession>A0A1U7CYJ6</accession>
<dbReference type="KEGG" id="pbor:BSF38_05537"/>
<feature type="compositionally biased region" description="Polar residues" evidence="1">
    <location>
        <begin position="111"/>
        <end position="120"/>
    </location>
</feature>
<feature type="region of interest" description="Disordered" evidence="1">
    <location>
        <begin position="96"/>
        <end position="122"/>
    </location>
</feature>
<dbReference type="STRING" id="1387353.BSF38_05537"/>
<reference evidence="3" key="1">
    <citation type="submission" date="2016-12" db="EMBL/GenBank/DDBJ databases">
        <title>Comparative genomics of four Isosphaeraceae planctomycetes: a common pool of plasmids and glycoside hydrolase genes.</title>
        <authorList>
            <person name="Ivanova A."/>
        </authorList>
    </citation>
    <scope>NUCLEOTIDE SEQUENCE [LARGE SCALE GENOMIC DNA]</scope>
    <source>
        <strain evidence="3">PX4</strain>
    </source>
</reference>
<proteinExistence type="predicted"/>
<evidence type="ECO:0000313" key="2">
    <source>
        <dbReference type="EMBL" id="APW63949.1"/>
    </source>
</evidence>